<feature type="transmembrane region" description="Helical" evidence="9">
    <location>
        <begin position="128"/>
        <end position="148"/>
    </location>
</feature>
<keyword evidence="4 9" id="KW-0812">Transmembrane</keyword>
<dbReference type="GO" id="GO:0016020">
    <property type="term" value="C:membrane"/>
    <property type="evidence" value="ECO:0007669"/>
    <property type="project" value="UniProtKB-SubCell"/>
</dbReference>
<dbReference type="InterPro" id="IPR001584">
    <property type="entry name" value="Integrase_cat-core"/>
</dbReference>
<dbReference type="InterPro" id="IPR005828">
    <property type="entry name" value="MFS_sugar_transport-like"/>
</dbReference>
<dbReference type="GO" id="GO:0015144">
    <property type="term" value="F:carbohydrate transmembrane transporter activity"/>
    <property type="evidence" value="ECO:0007669"/>
    <property type="project" value="InterPro"/>
</dbReference>
<feature type="transmembrane region" description="Helical" evidence="9">
    <location>
        <begin position="160"/>
        <end position="178"/>
    </location>
</feature>
<dbReference type="PROSITE" id="PS00216">
    <property type="entry name" value="SUGAR_TRANSPORT_1"/>
    <property type="match status" value="1"/>
</dbReference>
<dbReference type="Gene3D" id="1.20.1250.20">
    <property type="entry name" value="MFS general substrate transporter like domains"/>
    <property type="match status" value="2"/>
</dbReference>
<feature type="transmembrane region" description="Helical" evidence="9">
    <location>
        <begin position="1773"/>
        <end position="1792"/>
    </location>
</feature>
<dbReference type="GO" id="GO:0003676">
    <property type="term" value="F:nucleic acid binding"/>
    <property type="evidence" value="ECO:0007669"/>
    <property type="project" value="InterPro"/>
</dbReference>
<feature type="transmembrane region" description="Helical" evidence="9">
    <location>
        <begin position="1746"/>
        <end position="1767"/>
    </location>
</feature>
<keyword evidence="6 9" id="KW-1133">Transmembrane helix</keyword>
<dbReference type="PANTHER" id="PTHR23500">
    <property type="entry name" value="SOLUTE CARRIER FAMILY 2, FACILITATED GLUCOSE TRANSPORTER"/>
    <property type="match status" value="1"/>
</dbReference>
<accession>A0AAQ3PJI8</accession>
<organism evidence="12 13">
    <name type="scientific">Paspalum notatum var. saurae</name>
    <dbReference type="NCBI Taxonomy" id="547442"/>
    <lineage>
        <taxon>Eukaryota</taxon>
        <taxon>Viridiplantae</taxon>
        <taxon>Streptophyta</taxon>
        <taxon>Embryophyta</taxon>
        <taxon>Tracheophyta</taxon>
        <taxon>Spermatophyta</taxon>
        <taxon>Magnoliopsida</taxon>
        <taxon>Liliopsida</taxon>
        <taxon>Poales</taxon>
        <taxon>Poaceae</taxon>
        <taxon>PACMAD clade</taxon>
        <taxon>Panicoideae</taxon>
        <taxon>Andropogonodae</taxon>
        <taxon>Paspaleae</taxon>
        <taxon>Paspalinae</taxon>
        <taxon>Paspalum</taxon>
    </lineage>
</organism>
<dbReference type="InterPro" id="IPR043502">
    <property type="entry name" value="DNA/RNA_pol_sf"/>
</dbReference>
<evidence type="ECO:0000313" key="13">
    <source>
        <dbReference type="Proteomes" id="UP001341281"/>
    </source>
</evidence>
<evidence type="ECO:0000259" key="11">
    <source>
        <dbReference type="PROSITE" id="PS50994"/>
    </source>
</evidence>
<dbReference type="InterPro" id="IPR020846">
    <property type="entry name" value="MFS_dom"/>
</dbReference>
<dbReference type="GO" id="GO:0008270">
    <property type="term" value="F:zinc ion binding"/>
    <property type="evidence" value="ECO:0007669"/>
    <property type="project" value="InterPro"/>
</dbReference>
<proteinExistence type="inferred from homology"/>
<feature type="region of interest" description="Disordered" evidence="8">
    <location>
        <begin position="1"/>
        <end position="23"/>
    </location>
</feature>
<sequence length="1879" mass="205587">MGTTEQQHHGGATDVITAPLLPSSEAPPRRNMFAFVCATLASMTTILMGYNLALMSGAELFMREDLGLTDEQVEVLSGSMNLFMLVSILAAGWAADAIGRRATIMVANAFLMADAGAMSLGGGYASLLSARFVTSVGVGLSVVVAPVYAAEVAPASSRGLLSSLVDFFITGGILLSYVSNYALAGLPLRLGWRVMFALGMPPPPLLAAGVLAMPESPRPSPPRPRIPDDSSKKPSKEDGGSSKQIMTERVVKEVNMAVLYPEFTRSNYNEWSLVMQGNLEAQGLWEAMQGDPVDRREDRTTLGALLRAVPSEMRSILAVKKTAKEAWDAVVTMRLGVDRVKAANAQKLMREFENITFKDGEAVDEFAMRIQALAANIRTLGESLEDVRVVKKMLRVVPARYNQIAASIETLLDLNTISVEELVGRLRAFEDQVDGGDGGETQDRSGRLMMAEEDWLAKWRHKLKVEGAPSGEKAGSSSSTKPKNNARADGRDTGGKLTSEGTPRRKGRCRNCGIYSHWAKECRKPKKERREERRDEAHVAKAEVEQPALLLARACDVVRTPSQSVFLNMERVHPEDYDNDTWYLDTGATNHMTGCRSALTSLDESVKGAVRFGDGSTVDICGLGVLTVATQNKEHRALTDVYYIPSLKSNIISLGQLEEGRCEITIGHGVLRVYDRQGTLMARAARRNRLYTLSLKLCAPVCLLSKIDEEAWRWHARFGHLNFRSLHDLGAKKMVDGIPLIKHGEQFCDGCALGKQHRAPFPHASAYRAQKGLELFHGDLCGQIEPSTPGGKRYFLLIVDDCTRFMWIELLATKDEAFKYLKVIKATAENELGGKLKAFRSDRGGEFNSIAIGEFCGEHGIKHYTTAPYTPQQNGVVERRNQTVVEMAQCLLKSMDVPAAFWGEAVKTAVYILNRSPTKSLDGKTPFEAWYKRKPSVQHLRTFGCVAFVKIVGPGVNKLADRSVPGVFLRYEPGTKGYHVYDPVGRKLMVSRDVLFDEKRAWDWTKFGNDKLCTSKTLLSTTQSQKSSRQETHGRQPRRWQCHRHQELHSPASGQATPNSPLNVPPSPSTIPGVQWATPPSEGAADSDGVALRYRTIPNLLDNTEEVTNFEYSGLCLLAAEEPHSVEQALSEKCWRQAMEIEMQAIQDNGTWTPVGLPAGHKAIGLKWVFKVKKDPAGNIIKHKARLVVKGYAQRQGVDFDEVFAPVARMETVRLLIALAAHGGWEIHHMDVKSAFLNGDLAEDVYVQQPPGFLVGDNENKVLKLRKALYGLHQAPRAWYARLDAELISLGFKRSKLEYAVYRRGESGTPLLVGVYVDDLIICGPSKESIAKFKQEMMQRFSMTDLGPLSYYLGIEVRQGDGEITLSQSAYAAKILENAGMTDCNACKTPFEERQKLSKKDCGDAVDATMFKSIIGSLRYIVNTRPDLAYSVGVASRYMEAPGTQHWAAVKQILRYLKGTQSYGLKYRRGTAAEPSLVGFSDSDHAGDLDDRKSTTGVAYFLGPSLVSWASQKQKTVALSSCEAEFVAAASAACQGVWLSRLLGELLGKEPAPVDLLVDNQSAIALSKNPVHHDRSKHIDTKFHFIRECVDDGKVKIDHVGTREQLANILTKPLGRVKFVEFRQMPEFLDPAPTCSCDAPTRPPRLTPGSRRSGTPSRRRWAAPAASGGALRPAVVADGAPDPHQRPRALRLPAGLRHDAIVLYTPLVFKQAGISSNATVAVGAVKTLSIFVATFLSDRLGRRPLLLARAAGIAVTLTALGITLCVAGETTTAAAACVASVMAFVAAFSIGLGPIAPTHSAEILPLRLRAQGMSLGIATNRVTCSVVSMTFISLSNTITMAGCFFLYASTAVAAFVFVCLRLPETKGRSLEDIGVLFVK</sequence>
<dbReference type="Pfam" id="PF00665">
    <property type="entry name" value="rve"/>
    <property type="match status" value="1"/>
</dbReference>
<evidence type="ECO:0000259" key="10">
    <source>
        <dbReference type="PROSITE" id="PS50850"/>
    </source>
</evidence>
<comment type="subcellular location">
    <subcellularLocation>
        <location evidence="1">Membrane</location>
        <topology evidence="1">Multi-pass membrane protein</topology>
    </subcellularLocation>
</comment>
<dbReference type="GO" id="GO:0004190">
    <property type="term" value="F:aspartic-type endopeptidase activity"/>
    <property type="evidence" value="ECO:0007669"/>
    <property type="project" value="UniProtKB-KW"/>
</dbReference>
<evidence type="ECO:0000256" key="3">
    <source>
        <dbReference type="ARBA" id="ARBA00022448"/>
    </source>
</evidence>
<keyword evidence="5" id="KW-0378">Hydrolase</keyword>
<dbReference type="Pfam" id="PF07727">
    <property type="entry name" value="RVT_2"/>
    <property type="match status" value="1"/>
</dbReference>
<evidence type="ECO:0000256" key="8">
    <source>
        <dbReference type="SAM" id="MobiDB-lite"/>
    </source>
</evidence>
<dbReference type="PANTHER" id="PTHR23500:SF463">
    <property type="entry name" value="MAJOR FACILITATOR SUPERFAMILY (MFS) PROFILE DOMAIN-CONTAINING PROTEIN"/>
    <property type="match status" value="1"/>
</dbReference>
<comment type="similarity">
    <text evidence="2">Belongs to the major facilitator superfamily. Sugar transporter (TC 2.A.1.1) family.</text>
</comment>
<feature type="transmembrane region" description="Helical" evidence="9">
    <location>
        <begin position="33"/>
        <end position="55"/>
    </location>
</feature>
<feature type="region of interest" description="Disordered" evidence="8">
    <location>
        <begin position="211"/>
        <end position="246"/>
    </location>
</feature>
<keyword evidence="5" id="KW-0064">Aspartyl protease</keyword>
<dbReference type="Pfam" id="PF14223">
    <property type="entry name" value="Retrotran_gag_2"/>
    <property type="match status" value="1"/>
</dbReference>
<dbReference type="InterPro" id="IPR012337">
    <property type="entry name" value="RNaseH-like_sf"/>
</dbReference>
<evidence type="ECO:0000256" key="9">
    <source>
        <dbReference type="SAM" id="Phobius"/>
    </source>
</evidence>
<feature type="region of interest" description="Disordered" evidence="8">
    <location>
        <begin position="1633"/>
        <end position="1686"/>
    </location>
</feature>
<dbReference type="Gene3D" id="3.30.420.10">
    <property type="entry name" value="Ribonuclease H-like superfamily/Ribonuclease H"/>
    <property type="match status" value="1"/>
</dbReference>
<dbReference type="CDD" id="cd09272">
    <property type="entry name" value="RNase_HI_RT_Ty1"/>
    <property type="match status" value="1"/>
</dbReference>
<feature type="domain" description="Integrase catalytic" evidence="11">
    <location>
        <begin position="758"/>
        <end position="934"/>
    </location>
</feature>
<gene>
    <name evidence="12" type="ORF">U9M48_001476</name>
</gene>
<evidence type="ECO:0000256" key="1">
    <source>
        <dbReference type="ARBA" id="ARBA00004141"/>
    </source>
</evidence>
<reference evidence="12 13" key="1">
    <citation type="submission" date="2024-02" db="EMBL/GenBank/DDBJ databases">
        <title>High-quality chromosome-scale genome assembly of Pensacola bahiagrass (Paspalum notatum Flugge var. saurae).</title>
        <authorList>
            <person name="Vega J.M."/>
            <person name="Podio M."/>
            <person name="Orjuela J."/>
            <person name="Siena L.A."/>
            <person name="Pessino S.C."/>
            <person name="Combes M.C."/>
            <person name="Mariac C."/>
            <person name="Albertini E."/>
            <person name="Pupilli F."/>
            <person name="Ortiz J.P.A."/>
            <person name="Leblanc O."/>
        </authorList>
    </citation>
    <scope>NUCLEOTIDE SEQUENCE [LARGE SCALE GENOMIC DNA]</scope>
    <source>
        <strain evidence="12">R1</strain>
        <tissue evidence="12">Leaf</tissue>
    </source>
</reference>
<feature type="transmembrane region" description="Helical" evidence="9">
    <location>
        <begin position="75"/>
        <end position="95"/>
    </location>
</feature>
<dbReference type="Pfam" id="PF22936">
    <property type="entry name" value="Pol_BBD"/>
    <property type="match status" value="1"/>
</dbReference>
<dbReference type="InterPro" id="IPR054722">
    <property type="entry name" value="PolX-like_BBD"/>
</dbReference>
<dbReference type="SUPFAM" id="SSF103473">
    <property type="entry name" value="MFS general substrate transporter"/>
    <property type="match status" value="2"/>
</dbReference>
<dbReference type="InterPro" id="IPR036259">
    <property type="entry name" value="MFS_trans_sf"/>
</dbReference>
<dbReference type="Pfam" id="PF25597">
    <property type="entry name" value="SH3_retrovirus"/>
    <property type="match status" value="1"/>
</dbReference>
<dbReference type="InterPro" id="IPR036875">
    <property type="entry name" value="Znf_CCHC_sf"/>
</dbReference>
<dbReference type="Pfam" id="PF13976">
    <property type="entry name" value="gag_pre-integrs"/>
    <property type="match status" value="1"/>
</dbReference>
<feature type="compositionally biased region" description="Low complexity" evidence="8">
    <location>
        <begin position="1647"/>
        <end position="1674"/>
    </location>
</feature>
<evidence type="ECO:0000256" key="7">
    <source>
        <dbReference type="ARBA" id="ARBA00023136"/>
    </source>
</evidence>
<dbReference type="InterPro" id="IPR057670">
    <property type="entry name" value="SH3_retrovirus"/>
</dbReference>
<dbReference type="GO" id="GO:0015074">
    <property type="term" value="P:DNA integration"/>
    <property type="evidence" value="ECO:0007669"/>
    <property type="project" value="InterPro"/>
</dbReference>
<feature type="transmembrane region" description="Helical" evidence="9">
    <location>
        <begin position="190"/>
        <end position="213"/>
    </location>
</feature>
<dbReference type="SUPFAM" id="SSF53098">
    <property type="entry name" value="Ribonuclease H-like"/>
    <property type="match status" value="1"/>
</dbReference>
<keyword evidence="13" id="KW-1185">Reference proteome</keyword>
<dbReference type="InterPro" id="IPR005829">
    <property type="entry name" value="Sugar_transporter_CS"/>
</dbReference>
<dbReference type="InterPro" id="IPR013103">
    <property type="entry name" value="RVT_2"/>
</dbReference>
<keyword evidence="5" id="KW-0645">Protease</keyword>
<evidence type="ECO:0000256" key="2">
    <source>
        <dbReference type="ARBA" id="ARBA00010992"/>
    </source>
</evidence>
<dbReference type="Pfam" id="PF00083">
    <property type="entry name" value="Sugar_tr"/>
    <property type="match status" value="2"/>
</dbReference>
<dbReference type="SUPFAM" id="SSF57756">
    <property type="entry name" value="Retrovirus zinc finger-like domains"/>
    <property type="match status" value="1"/>
</dbReference>
<keyword evidence="7 9" id="KW-0472">Membrane</keyword>
<evidence type="ECO:0008006" key="14">
    <source>
        <dbReference type="Google" id="ProtNLM"/>
    </source>
</evidence>
<keyword evidence="3" id="KW-0813">Transport</keyword>
<dbReference type="PROSITE" id="PS50850">
    <property type="entry name" value="MFS"/>
    <property type="match status" value="1"/>
</dbReference>
<feature type="region of interest" description="Disordered" evidence="8">
    <location>
        <begin position="466"/>
        <end position="506"/>
    </location>
</feature>
<feature type="compositionally biased region" description="Basic and acidic residues" evidence="8">
    <location>
        <begin position="225"/>
        <end position="240"/>
    </location>
</feature>
<dbReference type="Proteomes" id="UP001341281">
    <property type="component" value="Chromosome 01"/>
</dbReference>
<evidence type="ECO:0000313" key="12">
    <source>
        <dbReference type="EMBL" id="WVZ50199.1"/>
    </source>
</evidence>
<name>A0AAQ3PJI8_PASNO</name>
<protein>
    <recommendedName>
        <fullName evidence="14">Major facilitator superfamily (MFS) profile domain-containing protein</fullName>
    </recommendedName>
</protein>
<dbReference type="EMBL" id="CP144745">
    <property type="protein sequence ID" value="WVZ50199.1"/>
    <property type="molecule type" value="Genomic_DNA"/>
</dbReference>
<feature type="domain" description="Major facilitator superfamily (MFS) profile" evidence="10">
    <location>
        <begin position="37"/>
        <end position="427"/>
    </location>
</feature>
<evidence type="ECO:0000256" key="6">
    <source>
        <dbReference type="ARBA" id="ARBA00022989"/>
    </source>
</evidence>
<evidence type="ECO:0000256" key="4">
    <source>
        <dbReference type="ARBA" id="ARBA00022692"/>
    </source>
</evidence>
<dbReference type="InterPro" id="IPR025724">
    <property type="entry name" value="GAG-pre-integrase_dom"/>
</dbReference>
<dbReference type="InterPro" id="IPR036397">
    <property type="entry name" value="RNaseH_sf"/>
</dbReference>
<dbReference type="PROSITE" id="PS50994">
    <property type="entry name" value="INTEGRASE"/>
    <property type="match status" value="1"/>
</dbReference>
<evidence type="ECO:0000256" key="5">
    <source>
        <dbReference type="ARBA" id="ARBA00022750"/>
    </source>
</evidence>
<feature type="transmembrane region" description="Helical" evidence="9">
    <location>
        <begin position="1838"/>
        <end position="1860"/>
    </location>
</feature>
<dbReference type="SUPFAM" id="SSF56672">
    <property type="entry name" value="DNA/RNA polymerases"/>
    <property type="match status" value="1"/>
</dbReference>
<dbReference type="InterPro" id="IPR045262">
    <property type="entry name" value="STP/PLT_plant"/>
</dbReference>
<feature type="region of interest" description="Disordered" evidence="8">
    <location>
        <begin position="1019"/>
        <end position="1089"/>
    </location>
</feature>